<dbReference type="OrthoDB" id="1494789at2"/>
<evidence type="ECO:0008006" key="3">
    <source>
        <dbReference type="Google" id="ProtNLM"/>
    </source>
</evidence>
<protein>
    <recommendedName>
        <fullName evidence="3">MerR family transcriptional regulator</fullName>
    </recommendedName>
</protein>
<organism evidence="1 2">
    <name type="scientific">Pedobacter changchengzhani</name>
    <dbReference type="NCBI Taxonomy" id="2529274"/>
    <lineage>
        <taxon>Bacteria</taxon>
        <taxon>Pseudomonadati</taxon>
        <taxon>Bacteroidota</taxon>
        <taxon>Sphingobacteriia</taxon>
        <taxon>Sphingobacteriales</taxon>
        <taxon>Sphingobacteriaceae</taxon>
        <taxon>Pedobacter</taxon>
    </lineage>
</organism>
<evidence type="ECO:0000313" key="2">
    <source>
        <dbReference type="Proteomes" id="UP000295668"/>
    </source>
</evidence>
<sequence>MENTLIPVIDFCIHHKVEITFIQSLADYGLVHTKTIEKNVFINTDDLSKLEKFLRLSQDLSINLEGIHAVSHLLDQLYKMEVEMLSLKNELNYYKQIQ</sequence>
<dbReference type="EMBL" id="SJCY01000003">
    <property type="protein sequence ID" value="TDG36738.1"/>
    <property type="molecule type" value="Genomic_DNA"/>
</dbReference>
<dbReference type="Proteomes" id="UP000295668">
    <property type="component" value="Unassembled WGS sequence"/>
</dbReference>
<dbReference type="Gene3D" id="1.10.1660.10">
    <property type="match status" value="1"/>
</dbReference>
<keyword evidence="2" id="KW-1185">Reference proteome</keyword>
<reference evidence="1 2" key="1">
    <citation type="submission" date="2019-02" db="EMBL/GenBank/DDBJ databases">
        <title>Pedobacter sp. nov., a novel speices isolated from soil of pinguins habitat in Antarcitica.</title>
        <authorList>
            <person name="He R.-H."/>
        </authorList>
    </citation>
    <scope>NUCLEOTIDE SEQUENCE [LARGE SCALE GENOMIC DNA]</scope>
    <source>
        <strain evidence="1 2">E01020</strain>
    </source>
</reference>
<dbReference type="AlphaFoldDB" id="A0A4R5MM51"/>
<dbReference type="RefSeq" id="WP_133261686.1">
    <property type="nucleotide sequence ID" value="NZ_SJCY01000003.1"/>
</dbReference>
<accession>A0A4R5MM51</accession>
<evidence type="ECO:0000313" key="1">
    <source>
        <dbReference type="EMBL" id="TDG36738.1"/>
    </source>
</evidence>
<proteinExistence type="predicted"/>
<comment type="caution">
    <text evidence="1">The sequence shown here is derived from an EMBL/GenBank/DDBJ whole genome shotgun (WGS) entry which is preliminary data.</text>
</comment>
<dbReference type="Pfam" id="PF13591">
    <property type="entry name" value="MerR_2"/>
    <property type="match status" value="1"/>
</dbReference>
<name>A0A4R5MM51_9SPHI</name>
<gene>
    <name evidence="1" type="ORF">EZJ43_05485</name>
</gene>